<proteinExistence type="predicted"/>
<evidence type="ECO:0000313" key="2">
    <source>
        <dbReference type="Proteomes" id="UP000050790"/>
    </source>
</evidence>
<dbReference type="InterPro" id="IPR039715">
    <property type="entry name" value="ZCCHC10"/>
</dbReference>
<feature type="compositionally biased region" description="Low complexity" evidence="1">
    <location>
        <begin position="75"/>
        <end position="92"/>
    </location>
</feature>
<feature type="compositionally biased region" description="Low complexity" evidence="1">
    <location>
        <begin position="101"/>
        <end position="131"/>
    </location>
</feature>
<dbReference type="Proteomes" id="UP000050790">
    <property type="component" value="Unassembled WGS sequence"/>
</dbReference>
<dbReference type="PANTHER" id="PTHR13491:SF0">
    <property type="entry name" value="ZINC FINGER CCHC DOMAIN-CONTAINING PROTEIN 10"/>
    <property type="match status" value="1"/>
</dbReference>
<dbReference type="PANTHER" id="PTHR13491">
    <property type="entry name" value="ZCCHC10 PROTEIN"/>
    <property type="match status" value="1"/>
</dbReference>
<evidence type="ECO:0000313" key="3">
    <source>
        <dbReference type="WBParaSite" id="SMRG1_78460.1"/>
    </source>
</evidence>
<dbReference type="SUPFAM" id="SSF57756">
    <property type="entry name" value="Retrovirus zinc finger-like domains"/>
    <property type="match status" value="1"/>
</dbReference>
<feature type="region of interest" description="Disordered" evidence="1">
    <location>
        <begin position="60"/>
        <end position="140"/>
    </location>
</feature>
<dbReference type="GO" id="GO:0003676">
    <property type="term" value="F:nucleic acid binding"/>
    <property type="evidence" value="ECO:0007669"/>
    <property type="project" value="InterPro"/>
</dbReference>
<evidence type="ECO:0000256" key="1">
    <source>
        <dbReference type="SAM" id="MobiDB-lite"/>
    </source>
</evidence>
<protein>
    <recommendedName>
        <fullName evidence="4">Zinc finger CCHC domain-containing protein 10</fullName>
    </recommendedName>
</protein>
<reference evidence="3" key="1">
    <citation type="submission" date="2023-11" db="UniProtKB">
        <authorList>
            <consortium name="WormBaseParasite"/>
        </authorList>
    </citation>
    <scope>IDENTIFICATION</scope>
</reference>
<dbReference type="AlphaFoldDB" id="A0AA85ADC4"/>
<dbReference type="Pfam" id="PF13917">
    <property type="entry name" value="zf-CCHC_3"/>
    <property type="match status" value="1"/>
</dbReference>
<organism evidence="2 3">
    <name type="scientific">Schistosoma margrebowiei</name>
    <dbReference type="NCBI Taxonomy" id="48269"/>
    <lineage>
        <taxon>Eukaryota</taxon>
        <taxon>Metazoa</taxon>
        <taxon>Spiralia</taxon>
        <taxon>Lophotrochozoa</taxon>
        <taxon>Platyhelminthes</taxon>
        <taxon>Trematoda</taxon>
        <taxon>Digenea</taxon>
        <taxon>Strigeidida</taxon>
        <taxon>Schistosomatoidea</taxon>
        <taxon>Schistosomatidae</taxon>
        <taxon>Schistosoma</taxon>
    </lineage>
</organism>
<name>A0AA85ADC4_9TREM</name>
<sequence length="140" mass="15349">MSGLRKPRLPTLFQSRATDTSLINCQKCLEKGHWTYQCTNQRKYLKRESYTSILVKKLETQKKSKIQKKTNNTESSSSSSSSSSDSSTSSSGDDSDDGESSSECSSSSNRDSSDDSSSSTSSCCESSRSSSFTSLKRIKE</sequence>
<evidence type="ECO:0008006" key="4">
    <source>
        <dbReference type="Google" id="ProtNLM"/>
    </source>
</evidence>
<accession>A0AA85ADC4</accession>
<dbReference type="WBParaSite" id="SMRG1_78460.1">
    <property type="protein sequence ID" value="SMRG1_78460.1"/>
    <property type="gene ID" value="SMRG1_78460"/>
</dbReference>
<dbReference type="InterPro" id="IPR036875">
    <property type="entry name" value="Znf_CCHC_sf"/>
</dbReference>
<dbReference type="GO" id="GO:0008270">
    <property type="term" value="F:zinc ion binding"/>
    <property type="evidence" value="ECO:0007669"/>
    <property type="project" value="InterPro"/>
</dbReference>